<dbReference type="Pfam" id="PF13191">
    <property type="entry name" value="AAA_16"/>
    <property type="match status" value="1"/>
</dbReference>
<accession>A0A848KZ05</accession>
<dbReference type="PRINTS" id="PR00038">
    <property type="entry name" value="HTHLUXR"/>
</dbReference>
<dbReference type="Gene3D" id="3.40.50.300">
    <property type="entry name" value="P-loop containing nucleotide triphosphate hydrolases"/>
    <property type="match status" value="1"/>
</dbReference>
<dbReference type="Pfam" id="PF17874">
    <property type="entry name" value="TPR_MalT"/>
    <property type="match status" value="1"/>
</dbReference>
<dbReference type="Gene3D" id="1.25.40.10">
    <property type="entry name" value="Tetratricopeptide repeat domain"/>
    <property type="match status" value="1"/>
</dbReference>
<gene>
    <name evidence="6" type="ORF">HH308_05495</name>
</gene>
<dbReference type="PROSITE" id="PS50043">
    <property type="entry name" value="HTH_LUXR_2"/>
    <property type="match status" value="1"/>
</dbReference>
<sequence>MSGPGEGVGDQPQASTKFESRMTRRGLVRRQRLLDALATGRTNPLTVIHGPAGFGKSTLAAQWQDQLRSEGVAVGWLSIDRDDNNPVWFVRDLIAAITRAQASLGSGLISILEQHSGDGVRAVMAGLIEQIVDDGRPLAVVIDDWHLIDDAATTDVFEYLLDFCPDNLNVIVTSRTRMHAVATLRVRSRLTEIDARQLRFDRRESSAFLREMNALTLADDDVQALWATTDGWVAALQLATLSLRNSGDPAAVIAGFSGRHHSIGEYLAEAVLDSLSPELLDFLLTTSICDRLCASLAAAVSGHRDGGAMLDELRRRNLFLVSLDDEDVWYRYHHLFAGYLRRRLERDYPERVTELNRVASVWFAEHGHLSDAVDHALVAGEPERAADLVEERAMAFVEQSRMATLLGLVDKLPGRIVAARATLQMAIAWAYCLLHRLDEADLALVRARSLADDPPAAVSVETDLLAACIDVYGDRIDRVRRLTAPILEHPNDFRPFVVAGAANLLSFVDLHTFRYEQVRATQRSVSGFQELNPGAFAPVYGKCFVGLAETARLDLDAAERNYRDAVAIATQNGGSGTYAQRLAAGQLGILLYERDDLDAAETLIGECLLLGVEGGVADLMILTYTTMARIRALRENYSGAIELLGDARKVAGKLRLPRLASAADQELTTLLVMMGDLAGARDVVTRNQVDFGVVAAASADSPPNGIVLSIRRSQLAMRTKLLLAQGDIDGATKVAAARLDEARAAPWPYEEMAARVALAEVVSVADRDDAARILAPAVIVGNRVGLIRTIVDGGPAIARVLGDLLDSQRVGRHVDDVPAMSADYLRTLVTSTQVSASNAIAVAPAHGKRRAMPEEQLNGREIDILKLLERGMPNSAIARGFGIKLNTVKWYLKNIYTKLGVTSRAEAVAEARRRALID</sequence>
<keyword evidence="3" id="KW-0804">Transcription</keyword>
<evidence type="ECO:0000313" key="7">
    <source>
        <dbReference type="Proteomes" id="UP000550729"/>
    </source>
</evidence>
<organism evidence="6 7">
    <name type="scientific">Gordonia asplenii</name>
    <dbReference type="NCBI Taxonomy" id="2725283"/>
    <lineage>
        <taxon>Bacteria</taxon>
        <taxon>Bacillati</taxon>
        <taxon>Actinomycetota</taxon>
        <taxon>Actinomycetes</taxon>
        <taxon>Mycobacteriales</taxon>
        <taxon>Gordoniaceae</taxon>
        <taxon>Gordonia</taxon>
    </lineage>
</organism>
<dbReference type="GO" id="GO:0003677">
    <property type="term" value="F:DNA binding"/>
    <property type="evidence" value="ECO:0007669"/>
    <property type="project" value="UniProtKB-KW"/>
</dbReference>
<evidence type="ECO:0000256" key="3">
    <source>
        <dbReference type="ARBA" id="ARBA00023163"/>
    </source>
</evidence>
<dbReference type="SUPFAM" id="SSF46894">
    <property type="entry name" value="C-terminal effector domain of the bipartite response regulators"/>
    <property type="match status" value="1"/>
</dbReference>
<dbReference type="InterPro" id="IPR011990">
    <property type="entry name" value="TPR-like_helical_dom_sf"/>
</dbReference>
<dbReference type="InterPro" id="IPR059106">
    <property type="entry name" value="WHD_MalT"/>
</dbReference>
<dbReference type="Proteomes" id="UP000550729">
    <property type="component" value="Unassembled WGS sequence"/>
</dbReference>
<proteinExistence type="predicted"/>
<dbReference type="PANTHER" id="PTHR44688">
    <property type="entry name" value="DNA-BINDING TRANSCRIPTIONAL ACTIVATOR DEVR_DOSR"/>
    <property type="match status" value="1"/>
</dbReference>
<evidence type="ECO:0000313" key="6">
    <source>
        <dbReference type="EMBL" id="NMO00668.1"/>
    </source>
</evidence>
<keyword evidence="7" id="KW-1185">Reference proteome</keyword>
<reference evidence="6 7" key="1">
    <citation type="submission" date="2020-04" db="EMBL/GenBank/DDBJ databases">
        <title>Gordonia sp. nov. TBRC 11910.</title>
        <authorList>
            <person name="Suriyachadkun C."/>
        </authorList>
    </citation>
    <scope>NUCLEOTIDE SEQUENCE [LARGE SCALE GENOMIC DNA]</scope>
    <source>
        <strain evidence="6 7">TBRC 11910</strain>
    </source>
</reference>
<evidence type="ECO:0000259" key="5">
    <source>
        <dbReference type="PROSITE" id="PS50043"/>
    </source>
</evidence>
<dbReference type="AlphaFoldDB" id="A0A848KZ05"/>
<evidence type="ECO:0000256" key="2">
    <source>
        <dbReference type="ARBA" id="ARBA00023125"/>
    </source>
</evidence>
<dbReference type="InterPro" id="IPR000792">
    <property type="entry name" value="Tscrpt_reg_LuxR_C"/>
</dbReference>
<dbReference type="PROSITE" id="PS00622">
    <property type="entry name" value="HTH_LUXR_1"/>
    <property type="match status" value="1"/>
</dbReference>
<dbReference type="GO" id="GO:0006355">
    <property type="term" value="P:regulation of DNA-templated transcription"/>
    <property type="evidence" value="ECO:0007669"/>
    <property type="project" value="InterPro"/>
</dbReference>
<dbReference type="SUPFAM" id="SSF52540">
    <property type="entry name" value="P-loop containing nucleoside triphosphate hydrolases"/>
    <property type="match status" value="1"/>
</dbReference>
<feature type="region of interest" description="Disordered" evidence="4">
    <location>
        <begin position="1"/>
        <end position="22"/>
    </location>
</feature>
<dbReference type="RefSeq" id="WP_170193168.1">
    <property type="nucleotide sequence ID" value="NZ_JABBNB010000004.1"/>
</dbReference>
<dbReference type="InterPro" id="IPR027417">
    <property type="entry name" value="P-loop_NTPase"/>
</dbReference>
<comment type="caution">
    <text evidence="6">The sequence shown here is derived from an EMBL/GenBank/DDBJ whole genome shotgun (WGS) entry which is preliminary data.</text>
</comment>
<evidence type="ECO:0000256" key="4">
    <source>
        <dbReference type="SAM" id="MobiDB-lite"/>
    </source>
</evidence>
<dbReference type="InterPro" id="IPR041617">
    <property type="entry name" value="TPR_MalT"/>
</dbReference>
<keyword evidence="1" id="KW-0805">Transcription regulation</keyword>
<dbReference type="InterPro" id="IPR016032">
    <property type="entry name" value="Sig_transdc_resp-reg_C-effctor"/>
</dbReference>
<protein>
    <submittedName>
        <fullName evidence="6">AAA family ATPase</fullName>
    </submittedName>
</protein>
<dbReference type="PANTHER" id="PTHR44688:SF16">
    <property type="entry name" value="DNA-BINDING TRANSCRIPTIONAL ACTIVATOR DEVR_DOSR"/>
    <property type="match status" value="1"/>
</dbReference>
<dbReference type="InterPro" id="IPR041664">
    <property type="entry name" value="AAA_16"/>
</dbReference>
<dbReference type="InterPro" id="IPR036388">
    <property type="entry name" value="WH-like_DNA-bd_sf"/>
</dbReference>
<feature type="domain" description="HTH luxR-type" evidence="5">
    <location>
        <begin position="850"/>
        <end position="915"/>
    </location>
</feature>
<dbReference type="Pfam" id="PF25873">
    <property type="entry name" value="WHD_MalT"/>
    <property type="match status" value="1"/>
</dbReference>
<evidence type="ECO:0000256" key="1">
    <source>
        <dbReference type="ARBA" id="ARBA00023015"/>
    </source>
</evidence>
<keyword evidence="2" id="KW-0238">DNA-binding</keyword>
<dbReference type="CDD" id="cd06170">
    <property type="entry name" value="LuxR_C_like"/>
    <property type="match status" value="1"/>
</dbReference>
<name>A0A848KZ05_9ACTN</name>
<dbReference type="SMART" id="SM00421">
    <property type="entry name" value="HTH_LUXR"/>
    <property type="match status" value="1"/>
</dbReference>
<dbReference type="Pfam" id="PF00196">
    <property type="entry name" value="GerE"/>
    <property type="match status" value="1"/>
</dbReference>
<dbReference type="EMBL" id="JABBNB010000004">
    <property type="protein sequence ID" value="NMO00668.1"/>
    <property type="molecule type" value="Genomic_DNA"/>
</dbReference>
<dbReference type="Gene3D" id="1.10.10.10">
    <property type="entry name" value="Winged helix-like DNA-binding domain superfamily/Winged helix DNA-binding domain"/>
    <property type="match status" value="1"/>
</dbReference>